<dbReference type="PIRSF" id="PIRSF019574">
    <property type="entry name" value="Periplasmic_polyamine_BP"/>
    <property type="match status" value="1"/>
</dbReference>
<dbReference type="Proteomes" id="UP000829756">
    <property type="component" value="Chromosome"/>
</dbReference>
<dbReference type="PANTHER" id="PTHR30222:SF12">
    <property type="entry name" value="NORSPERMIDINE SENSOR"/>
    <property type="match status" value="1"/>
</dbReference>
<reference evidence="7" key="1">
    <citation type="submission" date="2021-12" db="EMBL/GenBank/DDBJ databases">
        <authorList>
            <person name="Veyrier F.J."/>
        </authorList>
    </citation>
    <scope>NUCLEOTIDE SEQUENCE</scope>
    <source>
        <strain evidence="7">1258/02</strain>
    </source>
</reference>
<dbReference type="GO" id="GO:0042597">
    <property type="term" value="C:periplasmic space"/>
    <property type="evidence" value="ECO:0007669"/>
    <property type="project" value="UniProtKB-SubCell"/>
</dbReference>
<organism evidence="7 8">
    <name type="scientific">Uruburuella suis</name>
    <dbReference type="NCBI Taxonomy" id="252130"/>
    <lineage>
        <taxon>Bacteria</taxon>
        <taxon>Pseudomonadati</taxon>
        <taxon>Pseudomonadota</taxon>
        <taxon>Betaproteobacteria</taxon>
        <taxon>Neisseriales</taxon>
        <taxon>Neisseriaceae</taxon>
        <taxon>Uruburuella</taxon>
    </lineage>
</organism>
<evidence type="ECO:0000256" key="2">
    <source>
        <dbReference type="ARBA" id="ARBA00022448"/>
    </source>
</evidence>
<dbReference type="Gene3D" id="3.40.190.10">
    <property type="entry name" value="Periplasmic binding protein-like II"/>
    <property type="match status" value="2"/>
</dbReference>
<dbReference type="InterPro" id="IPR001188">
    <property type="entry name" value="Sperm_putr-bd"/>
</dbReference>
<comment type="function">
    <text evidence="5">Required for the activity of the bacterial periplasmic transport system of putrescine.</text>
</comment>
<dbReference type="PROSITE" id="PS51257">
    <property type="entry name" value="PROKAR_LIPOPROTEIN"/>
    <property type="match status" value="1"/>
</dbReference>
<feature type="chain" id="PRO_5042248320" description="Putrescine-binding periplasmic protein" evidence="6">
    <location>
        <begin position="17"/>
        <end position="386"/>
    </location>
</feature>
<evidence type="ECO:0000313" key="7">
    <source>
        <dbReference type="EMBL" id="UOO78457.1"/>
    </source>
</evidence>
<keyword evidence="4 5" id="KW-0574">Periplasm</keyword>
<dbReference type="GO" id="GO:0019808">
    <property type="term" value="F:polyamine binding"/>
    <property type="evidence" value="ECO:0007669"/>
    <property type="project" value="InterPro"/>
</dbReference>
<gene>
    <name evidence="7" type="ORF">LVJ78_06945</name>
</gene>
<keyword evidence="3 6" id="KW-0732">Signal</keyword>
<comment type="subcellular location">
    <subcellularLocation>
        <location evidence="1 5">Periplasm</location>
    </subcellularLocation>
</comment>
<evidence type="ECO:0000256" key="6">
    <source>
        <dbReference type="SAM" id="SignalP"/>
    </source>
</evidence>
<dbReference type="RefSeq" id="WP_132953111.1">
    <property type="nucleotide sequence ID" value="NZ_CP091507.1"/>
</dbReference>
<comment type="similarity">
    <text evidence="5">Belongs to the bacterial solute-binding protein PotD/PotF family.</text>
</comment>
<dbReference type="PRINTS" id="PR00909">
    <property type="entry name" value="SPERMDNBNDNG"/>
</dbReference>
<protein>
    <recommendedName>
        <fullName evidence="5">Putrescine-binding periplasmic protein</fullName>
    </recommendedName>
</protein>
<evidence type="ECO:0000256" key="1">
    <source>
        <dbReference type="ARBA" id="ARBA00004418"/>
    </source>
</evidence>
<dbReference type="EMBL" id="CP091507">
    <property type="protein sequence ID" value="UOO78457.1"/>
    <property type="molecule type" value="Genomic_DNA"/>
</dbReference>
<dbReference type="AlphaFoldDB" id="A0AAE9GR56"/>
<dbReference type="Pfam" id="PF13416">
    <property type="entry name" value="SBP_bac_8"/>
    <property type="match status" value="1"/>
</dbReference>
<dbReference type="KEGG" id="usu:LVJ78_06945"/>
<dbReference type="GO" id="GO:0015846">
    <property type="term" value="P:polyamine transport"/>
    <property type="evidence" value="ECO:0007669"/>
    <property type="project" value="InterPro"/>
</dbReference>
<evidence type="ECO:0000256" key="5">
    <source>
        <dbReference type="PIRNR" id="PIRNR019574"/>
    </source>
</evidence>
<dbReference type="CDD" id="cd13659">
    <property type="entry name" value="PBP2_PotF"/>
    <property type="match status" value="1"/>
</dbReference>
<evidence type="ECO:0000256" key="3">
    <source>
        <dbReference type="ARBA" id="ARBA00022729"/>
    </source>
</evidence>
<sequence>MMKSLPLFGLVVLALAACGDKSNEKPPNSAAASATASTSGTLPETANLKIYNWSDYVDPATVAAFEKQYGVAVKYDYYDSDETLESKMLTGKSGYDLAGPSNAFIGRQIKAGAYQKLDKSLIPNYKNINPKLLALMQEVDPGNDYAVPFFWGTNTFAINTERVKKALGTDKLPDNQWDLVFNPEYTAKLKQCGISYLDSAAEVYPMVLNYMGKNPNSSNIDDIKAASELLKQNRPNIKRFTSSGFIDDLARGDTCVTIGFGGDLNIAKRRAEEAGGKEKIQVMMPKEGVGIWIDSFAIPKDAANVLNAHRYIDNILEPEVAAQNGDYVTYAPSSLPARALMAAEYRDDNTVFPTDEDMANSFIMVPIEPESLKFMVRQWQSIKAGK</sequence>
<evidence type="ECO:0000256" key="4">
    <source>
        <dbReference type="ARBA" id="ARBA00022764"/>
    </source>
</evidence>
<accession>A0AAE9GR56</accession>
<dbReference type="PANTHER" id="PTHR30222">
    <property type="entry name" value="SPERMIDINE/PUTRESCINE-BINDING PERIPLASMIC PROTEIN"/>
    <property type="match status" value="1"/>
</dbReference>
<name>A0AAE9GR56_9NEIS</name>
<reference evidence="7" key="2">
    <citation type="journal article" date="2022" name="Res Sq">
        <title>Evolution of multicellular longitudinally dividing oral cavity symbionts (Neisseriaceae).</title>
        <authorList>
            <person name="Nyongesa S."/>
            <person name="Weber P."/>
            <person name="Bernet E."/>
            <person name="Pullido F."/>
            <person name="Nieckarz M."/>
            <person name="Delaby M."/>
            <person name="Nieves C."/>
            <person name="Viehboeck T."/>
            <person name="Krause N."/>
            <person name="Rivera-Millot A."/>
            <person name="Nakamura A."/>
            <person name="Vischer N."/>
            <person name="VanNieuwenhze M."/>
            <person name="Brun Y."/>
            <person name="Cava F."/>
            <person name="Bulgheresi S."/>
            <person name="Veyrier F."/>
        </authorList>
    </citation>
    <scope>NUCLEOTIDE SEQUENCE</scope>
    <source>
        <strain evidence="7">1258/02</strain>
    </source>
</reference>
<evidence type="ECO:0000313" key="8">
    <source>
        <dbReference type="Proteomes" id="UP000829756"/>
    </source>
</evidence>
<keyword evidence="2 5" id="KW-0813">Transport</keyword>
<proteinExistence type="inferred from homology"/>
<feature type="signal peptide" evidence="6">
    <location>
        <begin position="1"/>
        <end position="16"/>
    </location>
</feature>
<dbReference type="SUPFAM" id="SSF53850">
    <property type="entry name" value="Periplasmic binding protein-like II"/>
    <property type="match status" value="1"/>
</dbReference>
<dbReference type="InterPro" id="IPR006059">
    <property type="entry name" value="SBP"/>
</dbReference>